<dbReference type="PRINTS" id="PR00039">
    <property type="entry name" value="HTHLYSR"/>
</dbReference>
<organism evidence="6">
    <name type="scientific">Pseudomonas aeruginosa</name>
    <dbReference type="NCBI Taxonomy" id="287"/>
    <lineage>
        <taxon>Bacteria</taxon>
        <taxon>Pseudomonadati</taxon>
        <taxon>Pseudomonadota</taxon>
        <taxon>Gammaproteobacteria</taxon>
        <taxon>Pseudomonadales</taxon>
        <taxon>Pseudomonadaceae</taxon>
        <taxon>Pseudomonas</taxon>
    </lineage>
</organism>
<accession>A0A5E5R572</accession>
<dbReference type="GO" id="GO:0000976">
    <property type="term" value="F:transcription cis-regulatory region binding"/>
    <property type="evidence" value="ECO:0007669"/>
    <property type="project" value="TreeGrafter"/>
</dbReference>
<dbReference type="InterPro" id="IPR000847">
    <property type="entry name" value="LysR_HTH_N"/>
</dbReference>
<dbReference type="GO" id="GO:0003700">
    <property type="term" value="F:DNA-binding transcription factor activity"/>
    <property type="evidence" value="ECO:0007669"/>
    <property type="project" value="InterPro"/>
</dbReference>
<gene>
    <name evidence="6" type="primary">allS_1</name>
    <name evidence="6" type="ORF">TUEID40_04108</name>
</gene>
<sequence>MHARLVATAPGKNYKEWNDSVSEADMHDFTLHDLQCFDAVVDAGGFQAAAQRLHRSHPAVFAAVARLERQLGLALLERGGYRVGLTAAGRSFHQRAQALLYELEGLRGHAAHLAQGEESELRVVLGDLCPPRPALALLAGFFGSQPQTRLQLLFETVSGPLERLLDGEADLILHRVDKSDPRLEWLDLCRVGLVPVIAPGLLGDPPPRPVRPEQLRPFAQCVMRDSARHSPPTDYFMLAGARQCSVPDQRTKKEVILQGLGWGHLPDFLVDEELADGRLLALAGPHLPGRSEEVVAARRRDRAQGPVAERLWAFLRDNATALRESGMDTGGDDSAGARRPR</sequence>
<evidence type="ECO:0000256" key="2">
    <source>
        <dbReference type="ARBA" id="ARBA00023015"/>
    </source>
</evidence>
<dbReference type="InterPro" id="IPR005119">
    <property type="entry name" value="LysR_subst-bd"/>
</dbReference>
<proteinExistence type="inferred from homology"/>
<reference evidence="6" key="1">
    <citation type="submission" date="2019-09" db="EMBL/GenBank/DDBJ databases">
        <authorList>
            <person name="Gross C."/>
            <person name="Bohn E."/>
        </authorList>
    </citation>
    <scope>NUCLEOTIDE SEQUENCE</scope>
    <source>
        <strain evidence="6">ID40</strain>
    </source>
</reference>
<dbReference type="PROSITE" id="PS50931">
    <property type="entry name" value="HTH_LYSR"/>
    <property type="match status" value="1"/>
</dbReference>
<keyword evidence="3" id="KW-0238">DNA-binding</keyword>
<dbReference type="Gene3D" id="1.10.10.10">
    <property type="entry name" value="Winged helix-like DNA-binding domain superfamily/Winged helix DNA-binding domain"/>
    <property type="match status" value="1"/>
</dbReference>
<dbReference type="Pfam" id="PF00126">
    <property type="entry name" value="HTH_1"/>
    <property type="match status" value="1"/>
</dbReference>
<keyword evidence="4" id="KW-0804">Transcription</keyword>
<evidence type="ECO:0000256" key="3">
    <source>
        <dbReference type="ARBA" id="ARBA00023125"/>
    </source>
</evidence>
<feature type="domain" description="HTH lysR-type" evidence="5">
    <location>
        <begin position="29"/>
        <end position="86"/>
    </location>
</feature>
<dbReference type="EMBL" id="LR700248">
    <property type="protein sequence ID" value="VVH82920.1"/>
    <property type="molecule type" value="Genomic_DNA"/>
</dbReference>
<evidence type="ECO:0000313" key="6">
    <source>
        <dbReference type="EMBL" id="VVH82920.1"/>
    </source>
</evidence>
<evidence type="ECO:0000256" key="4">
    <source>
        <dbReference type="ARBA" id="ARBA00023163"/>
    </source>
</evidence>
<keyword evidence="2" id="KW-0805">Transcription regulation</keyword>
<dbReference type="Gene3D" id="3.40.190.290">
    <property type="match status" value="1"/>
</dbReference>
<dbReference type="Pfam" id="PF03466">
    <property type="entry name" value="LysR_substrate"/>
    <property type="match status" value="1"/>
</dbReference>
<dbReference type="SUPFAM" id="SSF53850">
    <property type="entry name" value="Periplasmic binding protein-like II"/>
    <property type="match status" value="1"/>
</dbReference>
<dbReference type="SUPFAM" id="SSF46785">
    <property type="entry name" value="Winged helix' DNA-binding domain"/>
    <property type="match status" value="1"/>
</dbReference>
<evidence type="ECO:0000259" key="5">
    <source>
        <dbReference type="PROSITE" id="PS50931"/>
    </source>
</evidence>
<dbReference type="AlphaFoldDB" id="A0A5E5R572"/>
<dbReference type="PANTHER" id="PTHR30126">
    <property type="entry name" value="HTH-TYPE TRANSCRIPTIONAL REGULATOR"/>
    <property type="match status" value="1"/>
</dbReference>
<dbReference type="InterPro" id="IPR036390">
    <property type="entry name" value="WH_DNA-bd_sf"/>
</dbReference>
<dbReference type="InterPro" id="IPR036388">
    <property type="entry name" value="WH-like_DNA-bd_sf"/>
</dbReference>
<name>A0A5E5R572_PSEAI</name>
<comment type="similarity">
    <text evidence="1">Belongs to the LysR transcriptional regulatory family.</text>
</comment>
<dbReference type="PANTHER" id="PTHR30126:SF88">
    <property type="entry name" value="TRANSCRIPTIONAL REGULATOR-RELATED"/>
    <property type="match status" value="1"/>
</dbReference>
<evidence type="ECO:0000256" key="1">
    <source>
        <dbReference type="ARBA" id="ARBA00009437"/>
    </source>
</evidence>
<protein>
    <submittedName>
        <fullName evidence="6">HTH-type transcriptional activator AllS</fullName>
    </submittedName>
</protein>